<feature type="domain" description="ATPase of the ABC class N-terminal" evidence="3">
    <location>
        <begin position="92"/>
        <end position="265"/>
    </location>
</feature>
<feature type="domain" description="MRB1590-like C-terminal" evidence="4">
    <location>
        <begin position="585"/>
        <end position="669"/>
    </location>
</feature>
<gene>
    <name evidence="5" type="ORF">D6D13_09688</name>
</gene>
<dbReference type="EMBL" id="QZAS01000063">
    <property type="protein sequence ID" value="THX00161.1"/>
    <property type="molecule type" value="Genomic_DNA"/>
</dbReference>
<evidence type="ECO:0000259" key="3">
    <source>
        <dbReference type="Pfam" id="PF20446"/>
    </source>
</evidence>
<dbReference type="Pfam" id="PF20446">
    <property type="entry name" value="ABC_N"/>
    <property type="match status" value="1"/>
</dbReference>
<evidence type="ECO:0000259" key="2">
    <source>
        <dbReference type="Pfam" id="PF09818"/>
    </source>
</evidence>
<sequence length="692" mass="74835">MSGKVHPLFMHDRASLAQYRIFQIPLQGSDDGPGSQQLGFKHDSTTRRGRGAYFKARYAGRGGRGGGNAGTEKQQQLSIAESSSSSTSTWAHLSQALDSIDGQQYGSYKRLQNRRFEHKSPDFTLSINHVQTDAYAPPSKISVRMDWKTTCFPIEYAASEIRQIALADYLSRAAAASIRSKHMDRSVGSGNSGWSGPKGGVFSINAPAQEVLPRTSALVLSDGDKSLEMRFTVSLPARGRTILGGEAISILCNNLPELVERTMLYSSHLAKELKTHIHCVEDQAYMRSQLEAKGLIAFVGNGSILPRASGASARSMTGKHVVPFKSPPELEVVLKRKHDSEVRGMGIPKGITLLTGGGYHGKSTLLEALQLGIYNYIPGDGRELVVTNPNAAKVRAEDGRSVTGTEITAFIKNLPAKRNTNTFTTDDASGSTSMAANIQEALELGAEVIMVDEDTSATNLLVRDERMQSLIKNEPITPLVSKVRALYDQHGVSTIIVVGGLGDWLDVADNVIGMDSYAPRMLTAEAKALSKKFPRKVVQDKNYGTLPDRNVGFPAAILHDKPPVARRKDFITVFADRALQDPSQNEAGIDISGVEQLVECGQTRTIAHSIRSLAHVKDAEGVHLKTALSGIEAEVALEKAMPEKLPGGDLVAVRRFELGAAVNRIRGLESRAARAEGAQTGEGPKKKARIDH</sequence>
<accession>A0A4S9C160</accession>
<proteinExistence type="predicted"/>
<reference evidence="5" key="1">
    <citation type="submission" date="2018-10" db="EMBL/GenBank/DDBJ databases">
        <title>Fifty Aureobasidium pullulans genomes reveal a recombining polyextremotolerant generalist.</title>
        <authorList>
            <person name="Gostincar C."/>
            <person name="Turk M."/>
            <person name="Zajc J."/>
            <person name="Gunde-Cimerman N."/>
        </authorList>
    </citation>
    <scope>NUCLEOTIDE SEQUENCE [LARGE SCALE GENOMIC DNA]</scope>
    <source>
        <strain evidence="5">EXF-10085</strain>
    </source>
</reference>
<organism evidence="5">
    <name type="scientific">Aureobasidium pullulans</name>
    <name type="common">Black yeast</name>
    <name type="synonym">Pullularia pullulans</name>
    <dbReference type="NCBI Taxonomy" id="5580"/>
    <lineage>
        <taxon>Eukaryota</taxon>
        <taxon>Fungi</taxon>
        <taxon>Dikarya</taxon>
        <taxon>Ascomycota</taxon>
        <taxon>Pezizomycotina</taxon>
        <taxon>Dothideomycetes</taxon>
        <taxon>Dothideomycetidae</taxon>
        <taxon>Dothideales</taxon>
        <taxon>Saccotheciaceae</taxon>
        <taxon>Aureobasidium</taxon>
    </lineage>
</organism>
<evidence type="ECO:0000313" key="5">
    <source>
        <dbReference type="EMBL" id="THX00161.1"/>
    </source>
</evidence>
<feature type="region of interest" description="Disordered" evidence="1">
    <location>
        <begin position="58"/>
        <end position="81"/>
    </location>
</feature>
<dbReference type="InterPro" id="IPR046833">
    <property type="entry name" value="ABC_N"/>
</dbReference>
<dbReference type="PANTHER" id="PTHR38149:SF1">
    <property type="entry name" value="ATPASE"/>
    <property type="match status" value="1"/>
</dbReference>
<dbReference type="Pfam" id="PF21117">
    <property type="entry name" value="MRB1590_C"/>
    <property type="match status" value="1"/>
</dbReference>
<dbReference type="AlphaFoldDB" id="A0A4S9C160"/>
<evidence type="ECO:0000259" key="4">
    <source>
        <dbReference type="Pfam" id="PF21117"/>
    </source>
</evidence>
<feature type="region of interest" description="Disordered" evidence="1">
    <location>
        <begin position="671"/>
        <end position="692"/>
    </location>
</feature>
<name>A0A4S9C160_AURPU</name>
<protein>
    <recommendedName>
        <fullName evidence="6">P-loop containing nucleoside triphosphate hydrolase protein</fullName>
    </recommendedName>
</protein>
<feature type="compositionally biased region" description="Gly residues" evidence="1">
    <location>
        <begin position="60"/>
        <end position="69"/>
    </location>
</feature>
<dbReference type="InterPro" id="IPR046834">
    <property type="entry name" value="ABC_ATPase_C"/>
</dbReference>
<dbReference type="InterPro" id="IPR019195">
    <property type="entry name" value="ABC_ATPase_put"/>
</dbReference>
<feature type="compositionally biased region" description="Polar residues" evidence="1">
    <location>
        <begin position="71"/>
        <end position="81"/>
    </location>
</feature>
<dbReference type="PANTHER" id="PTHR38149">
    <property type="entry name" value="ATPASE"/>
    <property type="match status" value="1"/>
</dbReference>
<feature type="domain" description="ATPase of the ABC class C-terminal" evidence="2">
    <location>
        <begin position="271"/>
        <end position="541"/>
    </location>
</feature>
<dbReference type="InterPro" id="IPR049069">
    <property type="entry name" value="MRB1590-like_C"/>
</dbReference>
<evidence type="ECO:0000256" key="1">
    <source>
        <dbReference type="SAM" id="MobiDB-lite"/>
    </source>
</evidence>
<comment type="caution">
    <text evidence="5">The sequence shown here is derived from an EMBL/GenBank/DDBJ whole genome shotgun (WGS) entry which is preliminary data.</text>
</comment>
<evidence type="ECO:0008006" key="6">
    <source>
        <dbReference type="Google" id="ProtNLM"/>
    </source>
</evidence>
<dbReference type="Pfam" id="PF09818">
    <property type="entry name" value="ABC_ATPase"/>
    <property type="match status" value="1"/>
</dbReference>